<dbReference type="Gene3D" id="1.10.10.10">
    <property type="entry name" value="Winged helix-like DNA-binding domain superfamily/Winged helix DNA-binding domain"/>
    <property type="match status" value="1"/>
</dbReference>
<dbReference type="RefSeq" id="WP_208272159.1">
    <property type="nucleotide sequence ID" value="NZ_BAAAGM010000086.1"/>
</dbReference>
<dbReference type="InterPro" id="IPR000792">
    <property type="entry name" value="Tscrpt_reg_LuxR_C"/>
</dbReference>
<keyword evidence="1" id="KW-0547">Nucleotide-binding</keyword>
<evidence type="ECO:0000256" key="1">
    <source>
        <dbReference type="ARBA" id="ARBA00022741"/>
    </source>
</evidence>
<dbReference type="InterPro" id="IPR027417">
    <property type="entry name" value="P-loop_NTPase"/>
</dbReference>
<dbReference type="Pfam" id="PF00196">
    <property type="entry name" value="GerE"/>
    <property type="match status" value="1"/>
</dbReference>
<protein>
    <submittedName>
        <fullName evidence="4">AAA family ATPase</fullName>
    </submittedName>
</protein>
<organism evidence="4 5">
    <name type="scientific">Actinomadura nitritigenes</name>
    <dbReference type="NCBI Taxonomy" id="134602"/>
    <lineage>
        <taxon>Bacteria</taxon>
        <taxon>Bacillati</taxon>
        <taxon>Actinomycetota</taxon>
        <taxon>Actinomycetes</taxon>
        <taxon>Streptosporangiales</taxon>
        <taxon>Thermomonosporaceae</taxon>
        <taxon>Actinomadura</taxon>
    </lineage>
</organism>
<dbReference type="PRINTS" id="PR00038">
    <property type="entry name" value="HTHLUXR"/>
</dbReference>
<dbReference type="InterPro" id="IPR041664">
    <property type="entry name" value="AAA_16"/>
</dbReference>
<keyword evidence="5" id="KW-1185">Reference proteome</keyword>
<dbReference type="Pfam" id="PF13191">
    <property type="entry name" value="AAA_16"/>
    <property type="match status" value="1"/>
</dbReference>
<evidence type="ECO:0000259" key="3">
    <source>
        <dbReference type="PROSITE" id="PS50043"/>
    </source>
</evidence>
<dbReference type="EMBL" id="JAGEOK010000037">
    <property type="protein sequence ID" value="MBO2443851.1"/>
    <property type="molecule type" value="Genomic_DNA"/>
</dbReference>
<dbReference type="Proteomes" id="UP000666915">
    <property type="component" value="Unassembled WGS sequence"/>
</dbReference>
<name>A0ABS3RCF2_9ACTN</name>
<dbReference type="PANTHER" id="PTHR16305:SF35">
    <property type="entry name" value="TRANSCRIPTIONAL ACTIVATOR DOMAIN"/>
    <property type="match status" value="1"/>
</dbReference>
<evidence type="ECO:0000313" key="5">
    <source>
        <dbReference type="Proteomes" id="UP000666915"/>
    </source>
</evidence>
<comment type="caution">
    <text evidence="4">The sequence shown here is derived from an EMBL/GenBank/DDBJ whole genome shotgun (WGS) entry which is preliminary data.</text>
</comment>
<dbReference type="PANTHER" id="PTHR16305">
    <property type="entry name" value="TESTICULAR SOLUBLE ADENYLYL CYCLASE"/>
    <property type="match status" value="1"/>
</dbReference>
<keyword evidence="2" id="KW-0067">ATP-binding</keyword>
<dbReference type="SUPFAM" id="SSF46894">
    <property type="entry name" value="C-terminal effector domain of the bipartite response regulators"/>
    <property type="match status" value="1"/>
</dbReference>
<dbReference type="InterPro" id="IPR036388">
    <property type="entry name" value="WH-like_DNA-bd_sf"/>
</dbReference>
<accession>A0ABS3RCF2</accession>
<dbReference type="SUPFAM" id="SSF52540">
    <property type="entry name" value="P-loop containing nucleoside triphosphate hydrolases"/>
    <property type="match status" value="1"/>
</dbReference>
<feature type="domain" description="HTH luxR-type" evidence="3">
    <location>
        <begin position="853"/>
        <end position="918"/>
    </location>
</feature>
<dbReference type="CDD" id="cd06170">
    <property type="entry name" value="LuxR_C_like"/>
    <property type="match status" value="1"/>
</dbReference>
<gene>
    <name evidence="4" type="ORF">J4557_40650</name>
</gene>
<sequence>MNRVHEHRQVTDLLAGADAPADPAASAARVLLVEGEMGIGRTHFLAESCQVAARNGHFVAAGHTVELGPPTPMEPLVSALTGIVDVGETTAESGRQAWQVEQLRAAVEAKARSTRILIVLDDLQWADSALISALRVLPAQLAASPVCWILARRCAAGGRALDQLFTLLRATGATQMTLPPLDDEAALGLCIDTVGAQPDRALRALVGQAGGNPSLVVQLLKGLREEGSLVMNEGRACLTSSRLPERLRLLVKQRLDAVDSGTRHLLEVTAVVGATFHPRDAAELLRITPAELLPALETAVAAGLLEARGDDLAFRHALVRRIVAASIPAPVRRSLQVQIAWLLLERGARTTTAAALLMSGASSGDPHALAGLDEAAARMSACASRITVDIAGRALELTDPTDPLHIPRVLAVLHALLAAGRPAEAVKLADAALCGNATGTSAAEIMIIQALALILMGQTSRAAETARAALDVAGLPEELRQRAELALLQAGTPRGGNTDLRERAQQIIDGDESSSRPLTIAALILLAQDAWDAARLTTALDLMEEAAKRTLGATLDAGQPHPSMILAMRLVQLRRLDEARQAMETVTGGLGRSSPAAWSPGLTILRSWLHLAEGQPEEAIAEARTGLDEATAAGAHLLAAAASCALSAAALHHGDLEHAAAALAENRRAAERPPHDLGLPDLVAAQVAEALEGPQAAVTALSDLFDSPQDYNRLLLSGPATPAWLTRTALAAGEASGAERIVAAAVDIARLNPTVPSVSTAAQHARGVLHADPEALRAAASGHTDAWARALASEDLALLLQHQGDQREQTVQALDAALSQYRAAGAARETARVRSRLRQLGERRRHWENRKRPASGWAGLTGTEQRVSLLVAQGLTNQRIADRLFISVHTVAFHLRQVYRKLGIGSRVELTRLVAESKDEPPL</sequence>
<evidence type="ECO:0000256" key="2">
    <source>
        <dbReference type="ARBA" id="ARBA00022840"/>
    </source>
</evidence>
<dbReference type="PROSITE" id="PS50043">
    <property type="entry name" value="HTH_LUXR_2"/>
    <property type="match status" value="1"/>
</dbReference>
<evidence type="ECO:0000313" key="4">
    <source>
        <dbReference type="EMBL" id="MBO2443851.1"/>
    </source>
</evidence>
<reference evidence="4 5" key="1">
    <citation type="submission" date="2021-03" db="EMBL/GenBank/DDBJ databases">
        <authorList>
            <person name="Kanchanasin P."/>
            <person name="Saeng-In P."/>
            <person name="Phongsopitanun W."/>
            <person name="Yuki M."/>
            <person name="Kudo T."/>
            <person name="Ohkuma M."/>
            <person name="Tanasupawat S."/>
        </authorList>
    </citation>
    <scope>NUCLEOTIDE SEQUENCE [LARGE SCALE GENOMIC DNA]</scope>
    <source>
        <strain evidence="4 5">L46</strain>
    </source>
</reference>
<dbReference type="InterPro" id="IPR016032">
    <property type="entry name" value="Sig_transdc_resp-reg_C-effctor"/>
</dbReference>
<proteinExistence type="predicted"/>
<dbReference type="SMART" id="SM00421">
    <property type="entry name" value="HTH_LUXR"/>
    <property type="match status" value="1"/>
</dbReference>